<dbReference type="AlphaFoldDB" id="A0A4Y7LA77"/>
<dbReference type="EMBL" id="CM010724">
    <property type="protein sequence ID" value="RZC81897.1"/>
    <property type="molecule type" value="Genomic_DNA"/>
</dbReference>
<name>A0A4Y7LA77_PAPSO</name>
<dbReference type="STRING" id="3469.A0A4Y7LA77"/>
<sequence>MAQFAKRLLVTLLLFCEMWTFFDGVCMLGCRWIWRAREAAVPPNATLLISLEFLSWKIVTEVTPDKKVIKKVLKEGEGYDKPNDGTVAKVKLTGKLQDGTIFLRTAPFVGIGILEALVAASRMAVA</sequence>
<gene>
    <name evidence="1" type="ORF">C5167_044462</name>
</gene>
<dbReference type="SUPFAM" id="SSF54534">
    <property type="entry name" value="FKBP-like"/>
    <property type="match status" value="1"/>
</dbReference>
<organism evidence="1 2">
    <name type="scientific">Papaver somniferum</name>
    <name type="common">Opium poppy</name>
    <dbReference type="NCBI Taxonomy" id="3469"/>
    <lineage>
        <taxon>Eukaryota</taxon>
        <taxon>Viridiplantae</taxon>
        <taxon>Streptophyta</taxon>
        <taxon>Embryophyta</taxon>
        <taxon>Tracheophyta</taxon>
        <taxon>Spermatophyta</taxon>
        <taxon>Magnoliopsida</taxon>
        <taxon>Ranunculales</taxon>
        <taxon>Papaveraceae</taxon>
        <taxon>Papaveroideae</taxon>
        <taxon>Papaver</taxon>
    </lineage>
</organism>
<dbReference type="Gene3D" id="3.10.50.40">
    <property type="match status" value="1"/>
</dbReference>
<reference evidence="1 2" key="1">
    <citation type="journal article" date="2018" name="Science">
        <title>The opium poppy genome and morphinan production.</title>
        <authorList>
            <person name="Guo L."/>
            <person name="Winzer T."/>
            <person name="Yang X."/>
            <person name="Li Y."/>
            <person name="Ning Z."/>
            <person name="He Z."/>
            <person name="Teodor R."/>
            <person name="Lu Y."/>
            <person name="Bowser T.A."/>
            <person name="Graham I.A."/>
            <person name="Ye K."/>
        </authorList>
    </citation>
    <scope>NUCLEOTIDE SEQUENCE [LARGE SCALE GENOMIC DNA]</scope>
    <source>
        <strain evidence="2">cv. HN1</strain>
        <tissue evidence="1">Leaves</tissue>
    </source>
</reference>
<dbReference type="GO" id="GO:0003755">
    <property type="term" value="F:peptidyl-prolyl cis-trans isomerase activity"/>
    <property type="evidence" value="ECO:0007669"/>
    <property type="project" value="InterPro"/>
</dbReference>
<evidence type="ECO:0000313" key="1">
    <source>
        <dbReference type="EMBL" id="RZC81897.1"/>
    </source>
</evidence>
<accession>A0A4Y7LA77</accession>
<protein>
    <submittedName>
        <fullName evidence="1">Uncharacterized protein</fullName>
    </submittedName>
</protein>
<evidence type="ECO:0000313" key="2">
    <source>
        <dbReference type="Proteomes" id="UP000316621"/>
    </source>
</evidence>
<feature type="non-terminal residue" evidence="1">
    <location>
        <position position="126"/>
    </location>
</feature>
<dbReference type="Proteomes" id="UP000316621">
    <property type="component" value="Chromosome 10"/>
</dbReference>
<keyword evidence="2" id="KW-1185">Reference proteome</keyword>
<dbReference type="Gramene" id="RZC81897">
    <property type="protein sequence ID" value="RZC81897"/>
    <property type="gene ID" value="C5167_044462"/>
</dbReference>
<proteinExistence type="predicted"/>
<dbReference type="InterPro" id="IPR046357">
    <property type="entry name" value="PPIase_dom_sf"/>
</dbReference>